<dbReference type="CDD" id="cd06261">
    <property type="entry name" value="TM_PBP2"/>
    <property type="match status" value="1"/>
</dbReference>
<dbReference type="RefSeq" id="WP_039783287.1">
    <property type="nucleotide sequence ID" value="NZ_JAAXOR010000005.1"/>
</dbReference>
<proteinExistence type="inferred from homology"/>
<dbReference type="Proteomes" id="UP000215506">
    <property type="component" value="Unassembled WGS sequence"/>
</dbReference>
<gene>
    <name evidence="9" type="primary">ssuC_1</name>
    <name evidence="9" type="ORF">B7C42_01160</name>
</gene>
<dbReference type="InterPro" id="IPR000515">
    <property type="entry name" value="MetI-like"/>
</dbReference>
<evidence type="ECO:0000313" key="9">
    <source>
        <dbReference type="EMBL" id="OXR46195.1"/>
    </source>
</evidence>
<feature type="transmembrane region" description="Helical" evidence="7">
    <location>
        <begin position="99"/>
        <end position="119"/>
    </location>
</feature>
<evidence type="ECO:0000256" key="3">
    <source>
        <dbReference type="ARBA" id="ARBA00022475"/>
    </source>
</evidence>
<keyword evidence="6 7" id="KW-0472">Membrane</keyword>
<name>A0A231HBH6_9NOCA</name>
<comment type="similarity">
    <text evidence="7">Belongs to the binding-protein-dependent transport system permease family.</text>
</comment>
<organism evidence="9 10">
    <name type="scientific">Nocardia cerradoensis</name>
    <dbReference type="NCBI Taxonomy" id="85688"/>
    <lineage>
        <taxon>Bacteria</taxon>
        <taxon>Bacillati</taxon>
        <taxon>Actinomycetota</taxon>
        <taxon>Actinomycetes</taxon>
        <taxon>Mycobacteriales</taxon>
        <taxon>Nocardiaceae</taxon>
        <taxon>Nocardia</taxon>
    </lineage>
</organism>
<keyword evidence="2 7" id="KW-0813">Transport</keyword>
<dbReference type="GO" id="GO:0005886">
    <property type="term" value="C:plasma membrane"/>
    <property type="evidence" value="ECO:0007669"/>
    <property type="project" value="UniProtKB-SubCell"/>
</dbReference>
<keyword evidence="10" id="KW-1185">Reference proteome</keyword>
<feature type="transmembrane region" description="Helical" evidence="7">
    <location>
        <begin position="244"/>
        <end position="264"/>
    </location>
</feature>
<dbReference type="InterPro" id="IPR035906">
    <property type="entry name" value="MetI-like_sf"/>
</dbReference>
<evidence type="ECO:0000256" key="1">
    <source>
        <dbReference type="ARBA" id="ARBA00004651"/>
    </source>
</evidence>
<dbReference type="AlphaFoldDB" id="A0A231HBH6"/>
<dbReference type="EMBL" id="NGAF01000002">
    <property type="protein sequence ID" value="OXR46195.1"/>
    <property type="molecule type" value="Genomic_DNA"/>
</dbReference>
<keyword evidence="3" id="KW-1003">Cell membrane</keyword>
<comment type="subcellular location">
    <subcellularLocation>
        <location evidence="1 7">Cell membrane</location>
        <topology evidence="1 7">Multi-pass membrane protein</topology>
    </subcellularLocation>
</comment>
<evidence type="ECO:0000256" key="5">
    <source>
        <dbReference type="ARBA" id="ARBA00022989"/>
    </source>
</evidence>
<dbReference type="GO" id="GO:0055085">
    <property type="term" value="P:transmembrane transport"/>
    <property type="evidence" value="ECO:0007669"/>
    <property type="project" value="InterPro"/>
</dbReference>
<dbReference type="PANTHER" id="PTHR30151:SF38">
    <property type="entry name" value="ALIPHATIC SULFONATES TRANSPORT PERMEASE PROTEIN SSUC-RELATED"/>
    <property type="match status" value="1"/>
</dbReference>
<dbReference type="PROSITE" id="PS50928">
    <property type="entry name" value="ABC_TM1"/>
    <property type="match status" value="1"/>
</dbReference>
<keyword evidence="4 7" id="KW-0812">Transmembrane</keyword>
<feature type="transmembrane region" description="Helical" evidence="7">
    <location>
        <begin position="38"/>
        <end position="59"/>
    </location>
</feature>
<dbReference type="Pfam" id="PF00528">
    <property type="entry name" value="BPD_transp_1"/>
    <property type="match status" value="1"/>
</dbReference>
<accession>A0A231HBH6</accession>
<comment type="caution">
    <text evidence="9">The sequence shown here is derived from an EMBL/GenBank/DDBJ whole genome shotgun (WGS) entry which is preliminary data.</text>
</comment>
<evidence type="ECO:0000256" key="6">
    <source>
        <dbReference type="ARBA" id="ARBA00023136"/>
    </source>
</evidence>
<evidence type="ECO:0000313" key="10">
    <source>
        <dbReference type="Proteomes" id="UP000215506"/>
    </source>
</evidence>
<evidence type="ECO:0000259" key="8">
    <source>
        <dbReference type="PROSITE" id="PS50928"/>
    </source>
</evidence>
<sequence length="284" mass="30355">MTVVSAHLPALGARPAVAAGFTARPARRRLGLRRQIPFARLLGVVLLLAAWSAGAYLGLLDPRKLSAPWTVVTTGWDLLTEGQLLTTIAVSMQRVATGVFLGILIGTALALIAGLSRVGDSLVDGVVQLKRSIPTLGLVPLMILWLGIGNEFKIVLIMLAAAVTLYVPTHSALTGIDRRLVELSEIQGVSRFDFIRQVVIPGSLPGFFLGLRLAVNTSWLVLVVVESVNATDGLGKMMQDAQNYGQADVILVALAVYGIFGLACDSGIRILERKVLSWRQTLAD</sequence>
<evidence type="ECO:0000256" key="7">
    <source>
        <dbReference type="RuleBase" id="RU363032"/>
    </source>
</evidence>
<reference evidence="9 10" key="1">
    <citation type="submission" date="2017-07" db="EMBL/GenBank/DDBJ databases">
        <title>First draft Genome Sequence of Nocardia cerradoensis isolated from human infection.</title>
        <authorList>
            <person name="Carrasco G."/>
        </authorList>
    </citation>
    <scope>NUCLEOTIDE SEQUENCE [LARGE SCALE GENOMIC DNA]</scope>
    <source>
        <strain evidence="9 10">CNM20130759</strain>
    </source>
</reference>
<dbReference type="Gene3D" id="1.10.3720.10">
    <property type="entry name" value="MetI-like"/>
    <property type="match status" value="1"/>
</dbReference>
<protein>
    <submittedName>
        <fullName evidence="9">Putative aliphatic sulfonates transport permease protein SsuC</fullName>
    </submittedName>
</protein>
<keyword evidence="5 7" id="KW-1133">Transmembrane helix</keyword>
<dbReference type="SUPFAM" id="SSF161098">
    <property type="entry name" value="MetI-like"/>
    <property type="match status" value="1"/>
</dbReference>
<feature type="transmembrane region" description="Helical" evidence="7">
    <location>
        <begin position="131"/>
        <end position="148"/>
    </location>
</feature>
<evidence type="ECO:0000256" key="4">
    <source>
        <dbReference type="ARBA" id="ARBA00022692"/>
    </source>
</evidence>
<feature type="transmembrane region" description="Helical" evidence="7">
    <location>
        <begin position="154"/>
        <end position="173"/>
    </location>
</feature>
<feature type="domain" description="ABC transmembrane type-1" evidence="8">
    <location>
        <begin position="84"/>
        <end position="268"/>
    </location>
</feature>
<evidence type="ECO:0000256" key="2">
    <source>
        <dbReference type="ARBA" id="ARBA00022448"/>
    </source>
</evidence>
<dbReference type="PANTHER" id="PTHR30151">
    <property type="entry name" value="ALKANE SULFONATE ABC TRANSPORTER-RELATED, MEMBRANE SUBUNIT"/>
    <property type="match status" value="1"/>
</dbReference>